<evidence type="ECO:0000256" key="5">
    <source>
        <dbReference type="ARBA" id="ARBA00038092"/>
    </source>
</evidence>
<dbReference type="Gene3D" id="2.130.10.10">
    <property type="entry name" value="YVTN repeat-like/Quinoprotein amine dehydrogenase"/>
    <property type="match status" value="1"/>
</dbReference>
<dbReference type="EMBL" id="JAWDEY010000034">
    <property type="protein sequence ID" value="KAK6588364.1"/>
    <property type="molecule type" value="Genomic_DNA"/>
</dbReference>
<comment type="caution">
    <text evidence="9">The sequence shown here is derived from an EMBL/GenBank/DDBJ whole genome shotgun (WGS) entry which is preliminary data.</text>
</comment>
<organism evidence="9 10">
    <name type="scientific">Cryptosporidium xiaoi</name>
    <dbReference type="NCBI Taxonomy" id="659607"/>
    <lineage>
        <taxon>Eukaryota</taxon>
        <taxon>Sar</taxon>
        <taxon>Alveolata</taxon>
        <taxon>Apicomplexa</taxon>
        <taxon>Conoidasida</taxon>
        <taxon>Coccidia</taxon>
        <taxon>Eucoccidiorida</taxon>
        <taxon>Eimeriorina</taxon>
        <taxon>Cryptosporidiidae</taxon>
        <taxon>Cryptosporidium</taxon>
    </lineage>
</organism>
<dbReference type="InterPro" id="IPR052415">
    <property type="entry name" value="Diphthine_MTase"/>
</dbReference>
<dbReference type="PROSITE" id="PS00678">
    <property type="entry name" value="WD_REPEATS_1"/>
    <property type="match status" value="1"/>
</dbReference>
<comment type="catalytic activity">
    <reaction evidence="7">
        <text>diphthine methyl ester-[translation elongation factor 2] + H2O = diphthine-[translation elongation factor 2] + methanol + H(+)</text>
        <dbReference type="Rhea" id="RHEA:42656"/>
        <dbReference type="Rhea" id="RHEA-COMP:10172"/>
        <dbReference type="Rhea" id="RHEA-COMP:10173"/>
        <dbReference type="ChEBI" id="CHEBI:15377"/>
        <dbReference type="ChEBI" id="CHEBI:15378"/>
        <dbReference type="ChEBI" id="CHEBI:17790"/>
        <dbReference type="ChEBI" id="CHEBI:79005"/>
        <dbReference type="ChEBI" id="CHEBI:82696"/>
        <dbReference type="EC" id="3.1.1.97"/>
    </reaction>
</comment>
<dbReference type="EC" id="3.1.1.97" evidence="6"/>
<evidence type="ECO:0000256" key="4">
    <source>
        <dbReference type="ARBA" id="ARBA00022801"/>
    </source>
</evidence>
<evidence type="ECO:0000313" key="9">
    <source>
        <dbReference type="EMBL" id="KAK6588364.1"/>
    </source>
</evidence>
<dbReference type="GO" id="GO:0061685">
    <property type="term" value="F:diphthine methylesterase activity"/>
    <property type="evidence" value="ECO:0007669"/>
    <property type="project" value="UniProtKB-EC"/>
</dbReference>
<dbReference type="InterPro" id="IPR036322">
    <property type="entry name" value="WD40_repeat_dom_sf"/>
</dbReference>
<sequence>MEILSALECKYPSDCIYFSRKNSDYLGVGLYFLEDEQTQRRVGGVSIYNRKKIIDEFSRNPKTILTEDASKPELFIDTESGVVNFEWDKFGSDFYTNNGYDHNCLNSSLELITCLCSNKTIKYYSVDLKSSNYTLLNSIRSENVDDNNNIIGLDLSSVSVYGTKKTSYSISDGRVFVIKDMEFIDTEFTAHDKTEVWTVSFLDNNHGNILATGGDDCVISLWDLRTNSNSIYDGVIKNLNAHSMGVTCIEKYDCSQDHLFWSGSYDETLSLWDIRNFSVPIHKTNVGGGVWRISDLNYNGNSHFIGLALCYFGFKFYNINARSGINSLTEVASLPNESENNDSIKHKSMVYGIDILHNYDNKSHNSVLSATCSFYDNTIILSSVSLSN</sequence>
<evidence type="ECO:0000256" key="3">
    <source>
        <dbReference type="ARBA" id="ARBA00022737"/>
    </source>
</evidence>
<dbReference type="SMART" id="SM00320">
    <property type="entry name" value="WD40"/>
    <property type="match status" value="2"/>
</dbReference>
<evidence type="ECO:0000256" key="2">
    <source>
        <dbReference type="ARBA" id="ARBA00022574"/>
    </source>
</evidence>
<keyword evidence="2 8" id="KW-0853">WD repeat</keyword>
<evidence type="ECO:0000256" key="7">
    <source>
        <dbReference type="ARBA" id="ARBA00047551"/>
    </source>
</evidence>
<name>A0AAV9XW86_9CRYT</name>
<dbReference type="SUPFAM" id="SSF101908">
    <property type="entry name" value="Putative isomerase YbhE"/>
    <property type="match status" value="1"/>
</dbReference>
<dbReference type="PANTHER" id="PTHR46042:SF1">
    <property type="entry name" value="DIPHTHINE METHYLTRANSFERASE"/>
    <property type="match status" value="1"/>
</dbReference>
<evidence type="ECO:0000256" key="1">
    <source>
        <dbReference type="ARBA" id="ARBA00005156"/>
    </source>
</evidence>
<dbReference type="SUPFAM" id="SSF50978">
    <property type="entry name" value="WD40 repeat-like"/>
    <property type="match status" value="1"/>
</dbReference>
<comment type="pathway">
    <text evidence="1">Protein modification; peptidyl-diphthamide biosynthesis.</text>
</comment>
<dbReference type="Pfam" id="PF00400">
    <property type="entry name" value="WD40"/>
    <property type="match status" value="2"/>
</dbReference>
<dbReference type="InterPro" id="IPR001680">
    <property type="entry name" value="WD40_rpt"/>
</dbReference>
<dbReference type="PANTHER" id="PTHR46042">
    <property type="entry name" value="DIPHTHINE METHYLTRANSFERASE"/>
    <property type="match status" value="1"/>
</dbReference>
<dbReference type="Proteomes" id="UP001311799">
    <property type="component" value="Unassembled WGS sequence"/>
</dbReference>
<keyword evidence="10" id="KW-1185">Reference proteome</keyword>
<reference evidence="9 10" key="1">
    <citation type="submission" date="2023-10" db="EMBL/GenBank/DDBJ databases">
        <title>Comparative genomics analysis reveals potential genetic determinants of host preference in Cryptosporidium xiaoi.</title>
        <authorList>
            <person name="Xiao L."/>
            <person name="Li J."/>
        </authorList>
    </citation>
    <scope>NUCLEOTIDE SEQUENCE [LARGE SCALE GENOMIC DNA]</scope>
    <source>
        <strain evidence="9 10">52996</strain>
    </source>
</reference>
<evidence type="ECO:0000313" key="10">
    <source>
        <dbReference type="Proteomes" id="UP001311799"/>
    </source>
</evidence>
<dbReference type="GO" id="GO:0017183">
    <property type="term" value="P:protein histidyl modification to diphthamide"/>
    <property type="evidence" value="ECO:0007669"/>
    <property type="project" value="TreeGrafter"/>
</dbReference>
<evidence type="ECO:0000256" key="8">
    <source>
        <dbReference type="PROSITE-ProRule" id="PRU00221"/>
    </source>
</evidence>
<evidence type="ECO:0000256" key="6">
    <source>
        <dbReference type="ARBA" id="ARBA00039131"/>
    </source>
</evidence>
<proteinExistence type="inferred from homology"/>
<keyword evidence="4" id="KW-0378">Hydrolase</keyword>
<feature type="repeat" description="WD" evidence="8">
    <location>
        <begin position="189"/>
        <end position="232"/>
    </location>
</feature>
<dbReference type="InterPro" id="IPR019775">
    <property type="entry name" value="WD40_repeat_CS"/>
</dbReference>
<keyword evidence="3" id="KW-0677">Repeat</keyword>
<feature type="repeat" description="WD" evidence="8">
    <location>
        <begin position="239"/>
        <end position="276"/>
    </location>
</feature>
<dbReference type="PROSITE" id="PS50082">
    <property type="entry name" value="WD_REPEATS_2"/>
    <property type="match status" value="2"/>
</dbReference>
<dbReference type="InterPro" id="IPR015943">
    <property type="entry name" value="WD40/YVTN_repeat-like_dom_sf"/>
</dbReference>
<comment type="similarity">
    <text evidence="5">Belongs to the DPH7 family.</text>
</comment>
<protein>
    <recommendedName>
        <fullName evidence="6">methylated diphthine methylhydrolase</fullName>
        <ecNumber evidence="6">3.1.1.97</ecNumber>
    </recommendedName>
</protein>
<gene>
    <name evidence="9" type="ORF">RS030_6844</name>
</gene>
<accession>A0AAV9XW86</accession>
<dbReference type="GO" id="GO:0005737">
    <property type="term" value="C:cytoplasm"/>
    <property type="evidence" value="ECO:0007669"/>
    <property type="project" value="TreeGrafter"/>
</dbReference>
<dbReference type="AlphaFoldDB" id="A0AAV9XW86"/>